<dbReference type="EMBL" id="FPHM01000059">
    <property type="protein sequence ID" value="SFV59766.1"/>
    <property type="molecule type" value="Genomic_DNA"/>
</dbReference>
<organism evidence="2">
    <name type="scientific">hydrothermal vent metagenome</name>
    <dbReference type="NCBI Taxonomy" id="652676"/>
    <lineage>
        <taxon>unclassified sequences</taxon>
        <taxon>metagenomes</taxon>
        <taxon>ecological metagenomes</taxon>
    </lineage>
</organism>
<feature type="domain" description="YtkA-like" evidence="1">
    <location>
        <begin position="95"/>
        <end position="162"/>
    </location>
</feature>
<name>A0A1W1C1X2_9ZZZZ</name>
<sequence length="182" mass="20968">MSKDKNTTYWPHMILGFLAVGLTLGYWTIKSANALPVQESNTYMLKYQQADLSINEIHAREKAFAKDYSIEIQEVETMVMTDNIHSNRLQFNPVKLSKGKNNFAYIVKNKAGDIVKDANVSFLLTRPHSRREDVMQEVVIFKENAYRTQDFDIQKAGRYTLQFRAIIGEKIGYSSYPAYLVP</sequence>
<accession>A0A1W1C1X2</accession>
<proteinExistence type="predicted"/>
<evidence type="ECO:0000313" key="2">
    <source>
        <dbReference type="EMBL" id="SFV59766.1"/>
    </source>
</evidence>
<evidence type="ECO:0000259" key="1">
    <source>
        <dbReference type="Pfam" id="PF13115"/>
    </source>
</evidence>
<reference evidence="2" key="1">
    <citation type="submission" date="2016-10" db="EMBL/GenBank/DDBJ databases">
        <authorList>
            <person name="de Groot N.N."/>
        </authorList>
    </citation>
    <scope>NUCLEOTIDE SEQUENCE</scope>
</reference>
<dbReference type="InterPro" id="IPR032693">
    <property type="entry name" value="YtkA-like_dom"/>
</dbReference>
<protein>
    <recommendedName>
        <fullName evidence="1">YtkA-like domain-containing protein</fullName>
    </recommendedName>
</protein>
<dbReference type="Pfam" id="PF13115">
    <property type="entry name" value="YtkA"/>
    <property type="match status" value="1"/>
</dbReference>
<gene>
    <name evidence="2" type="ORF">MNB_SV-13-340</name>
</gene>
<dbReference type="AlphaFoldDB" id="A0A1W1C1X2"/>